<organism evidence="11 12">
    <name type="scientific">Paenibacillus lentus</name>
    <dbReference type="NCBI Taxonomy" id="1338368"/>
    <lineage>
        <taxon>Bacteria</taxon>
        <taxon>Bacillati</taxon>
        <taxon>Bacillota</taxon>
        <taxon>Bacilli</taxon>
        <taxon>Bacillales</taxon>
        <taxon>Paenibacillaceae</taxon>
        <taxon>Paenibacillus</taxon>
    </lineage>
</organism>
<keyword evidence="3 9" id="KW-0479">Metal-binding</keyword>
<gene>
    <name evidence="11" type="ORF">EIM92_11790</name>
</gene>
<feature type="binding site" evidence="9">
    <location>
        <position position="262"/>
    </location>
    <ligand>
        <name>Zn(2+)</name>
        <dbReference type="ChEBI" id="CHEBI:29105"/>
        <note>catalytic</note>
    </ligand>
</feature>
<evidence type="ECO:0000256" key="4">
    <source>
        <dbReference type="ARBA" id="ARBA00022801"/>
    </source>
</evidence>
<keyword evidence="4 9" id="KW-0378">Hydrolase</keyword>
<comment type="function">
    <text evidence="9">Catalyzes hydrolysis of the D-alanyl-D-alanine dipeptide.</text>
</comment>
<dbReference type="OrthoDB" id="9801430at2"/>
<feature type="active site" description="Proton donor/acceptor" evidence="9">
    <location>
        <position position="259"/>
    </location>
</feature>
<dbReference type="GO" id="GO:0008270">
    <property type="term" value="F:zinc ion binding"/>
    <property type="evidence" value="ECO:0007669"/>
    <property type="project" value="UniProtKB-UniRule"/>
</dbReference>
<dbReference type="CDD" id="cd14817">
    <property type="entry name" value="D-Ala-D-Ala_dipeptidase_VanX"/>
    <property type="match status" value="1"/>
</dbReference>
<reference evidence="11 12" key="1">
    <citation type="submission" date="2018-11" db="EMBL/GenBank/DDBJ databases">
        <title>Genome sequencing of Paenibacillus lentus DSM25539(T).</title>
        <authorList>
            <person name="Kook J.-K."/>
            <person name="Park S.-N."/>
            <person name="Lim Y.K."/>
        </authorList>
    </citation>
    <scope>NUCLEOTIDE SEQUENCE [LARGE SCALE GENOMIC DNA]</scope>
    <source>
        <strain evidence="11 12">DSM 25539</strain>
    </source>
</reference>
<dbReference type="HAMAP" id="MF_01924">
    <property type="entry name" value="A_A_dipeptidase"/>
    <property type="match status" value="1"/>
</dbReference>
<evidence type="ECO:0000256" key="8">
    <source>
        <dbReference type="ARBA" id="ARBA00023316"/>
    </source>
</evidence>
<comment type="cofactor">
    <cofactor evidence="9">
        <name>Zn(2+)</name>
        <dbReference type="ChEBI" id="CHEBI:29105"/>
    </cofactor>
    <text evidence="9">Binds 1 zinc ion per subunit.</text>
</comment>
<evidence type="ECO:0000256" key="3">
    <source>
        <dbReference type="ARBA" id="ARBA00022723"/>
    </source>
</evidence>
<sequence length="280" mass="32316">MEASERDEREEHSAGIEQLETGLISEQVEKEAESEFEGKQTEIGQIFEQERYEALFEAEAEADLAEDQPVVAIVKKRELPEGFVYVDEVLEHALYDIRYYSEYNFVGERIDGYHAPFAILSEQAAIALKNAEQVLEPLGYVLLIYDAYRPQKAVEHFGRWAADEQDVKMKEEFYPDIDKEYVFKLGYLSRRSGHSRGSTVDLTLADQETGEPLDMGGIHDFLGEISAHDAAGLTEVQAENRLLLKETMMAVGFKPYRKEWWHYTLNNEPYPKKYFDFDVE</sequence>
<dbReference type="Proteomes" id="UP000273145">
    <property type="component" value="Chromosome"/>
</dbReference>
<proteinExistence type="inferred from homology"/>
<comment type="similarity">
    <text evidence="9">Belongs to the peptidase M15D family.</text>
</comment>
<dbReference type="KEGG" id="plen:EIM92_11790"/>
<protein>
    <recommendedName>
        <fullName evidence="9">D-alanyl-D-alanine dipeptidase</fullName>
        <shortName evidence="9">D-Ala-D-Ala dipeptidase</shortName>
        <ecNumber evidence="9">3.4.13.22</ecNumber>
    </recommendedName>
</protein>
<keyword evidence="7 9" id="KW-0482">Metalloprotease</keyword>
<dbReference type="GO" id="GO:0006508">
    <property type="term" value="P:proteolysis"/>
    <property type="evidence" value="ECO:0007669"/>
    <property type="project" value="UniProtKB-KW"/>
</dbReference>
<dbReference type="GO" id="GO:0160237">
    <property type="term" value="F:D-Ala-D-Ala dipeptidase activity"/>
    <property type="evidence" value="ECO:0007669"/>
    <property type="project" value="UniProtKB-EC"/>
</dbReference>
<feature type="binding site" evidence="9">
    <location>
        <position position="194"/>
    </location>
    <ligand>
        <name>Zn(2+)</name>
        <dbReference type="ChEBI" id="CHEBI:29105"/>
        <note>catalytic</note>
    </ligand>
</feature>
<feature type="compositionally biased region" description="Basic and acidic residues" evidence="10">
    <location>
        <begin position="1"/>
        <end position="14"/>
    </location>
</feature>
<evidence type="ECO:0000256" key="2">
    <source>
        <dbReference type="ARBA" id="ARBA00022670"/>
    </source>
</evidence>
<dbReference type="GO" id="GO:0008237">
    <property type="term" value="F:metallopeptidase activity"/>
    <property type="evidence" value="ECO:0007669"/>
    <property type="project" value="UniProtKB-KW"/>
</dbReference>
<feature type="binding site" evidence="9">
    <location>
        <position position="201"/>
    </location>
    <ligand>
        <name>Zn(2+)</name>
        <dbReference type="ChEBI" id="CHEBI:29105"/>
        <note>catalytic</note>
    </ligand>
</feature>
<keyword evidence="2 9" id="KW-0645">Protease</keyword>
<evidence type="ECO:0000256" key="9">
    <source>
        <dbReference type="HAMAP-Rule" id="MF_01924"/>
    </source>
</evidence>
<dbReference type="PANTHER" id="PTHR43126">
    <property type="entry name" value="D-ALANYL-D-ALANINE DIPEPTIDASE"/>
    <property type="match status" value="1"/>
</dbReference>
<dbReference type="EC" id="3.4.13.22" evidence="9"/>
<evidence type="ECO:0000313" key="12">
    <source>
        <dbReference type="Proteomes" id="UP000273145"/>
    </source>
</evidence>
<evidence type="ECO:0000256" key="6">
    <source>
        <dbReference type="ARBA" id="ARBA00022997"/>
    </source>
</evidence>
<keyword evidence="8" id="KW-0961">Cell wall biogenesis/degradation</keyword>
<evidence type="ECO:0000256" key="7">
    <source>
        <dbReference type="ARBA" id="ARBA00023049"/>
    </source>
</evidence>
<keyword evidence="5 9" id="KW-0862">Zinc</keyword>
<feature type="region of interest" description="Disordered" evidence="10">
    <location>
        <begin position="1"/>
        <end position="24"/>
    </location>
</feature>
<dbReference type="EMBL" id="CP034248">
    <property type="protein sequence ID" value="AZK49003.1"/>
    <property type="molecule type" value="Genomic_DNA"/>
</dbReference>
<keyword evidence="12" id="KW-1185">Reference proteome</keyword>
<feature type="site" description="Transition state stabilizer" evidence="9">
    <location>
        <position position="149"/>
    </location>
</feature>
<dbReference type="InterPro" id="IPR000755">
    <property type="entry name" value="A_A_dipeptidase"/>
</dbReference>
<dbReference type="SUPFAM" id="SSF55166">
    <property type="entry name" value="Hedgehog/DD-peptidase"/>
    <property type="match status" value="1"/>
</dbReference>
<keyword evidence="6 9" id="KW-0224">Dipeptidase</keyword>
<dbReference type="Gene3D" id="3.30.1380.10">
    <property type="match status" value="1"/>
</dbReference>
<evidence type="ECO:0000256" key="5">
    <source>
        <dbReference type="ARBA" id="ARBA00022833"/>
    </source>
</evidence>
<dbReference type="AlphaFoldDB" id="A0A3S8S193"/>
<dbReference type="GO" id="GO:0071555">
    <property type="term" value="P:cell wall organization"/>
    <property type="evidence" value="ECO:0007669"/>
    <property type="project" value="UniProtKB-KW"/>
</dbReference>
<evidence type="ECO:0000313" key="11">
    <source>
        <dbReference type="EMBL" id="AZK49003.1"/>
    </source>
</evidence>
<dbReference type="PANTHER" id="PTHR43126:SF1">
    <property type="entry name" value="D-ALANYL-D-ALANINE DIPEPTIDASE"/>
    <property type="match status" value="1"/>
</dbReference>
<dbReference type="Pfam" id="PF01427">
    <property type="entry name" value="Peptidase_M15"/>
    <property type="match status" value="1"/>
</dbReference>
<name>A0A3S8S193_9BACL</name>
<accession>A0A3S8S193</accession>
<dbReference type="InterPro" id="IPR009045">
    <property type="entry name" value="Zn_M74/Hedgehog-like"/>
</dbReference>
<evidence type="ECO:0000256" key="1">
    <source>
        <dbReference type="ARBA" id="ARBA00001362"/>
    </source>
</evidence>
<comment type="catalytic activity">
    <reaction evidence="1 9">
        <text>D-alanyl-D-alanine + H2O = 2 D-alanine</text>
        <dbReference type="Rhea" id="RHEA:20661"/>
        <dbReference type="ChEBI" id="CHEBI:15377"/>
        <dbReference type="ChEBI" id="CHEBI:57416"/>
        <dbReference type="ChEBI" id="CHEBI:57822"/>
        <dbReference type="EC" id="3.4.13.22"/>
    </reaction>
</comment>
<evidence type="ECO:0000256" key="10">
    <source>
        <dbReference type="SAM" id="MobiDB-lite"/>
    </source>
</evidence>